<sequence length="729" mass="81338">MLTIYDLRNKAAPLINYGEIKLNEKVNAVAQLDTTVYDFDENDVGFQMIQERSILELSDNGQQYRILNRSEDSLGIVKEKNITAYHVLHDLNDRVIHKPATSKVSNTEETSTGNAIGTINTMEDGGAPIYSAPVAGKILSTRLSNGSDWKIDKQVVVNSTKWYRVATNEWINEKYISFDKDGDVKPENPTITKVLGRGTIKVTASDDSNTINNGEATPTGNAIGTINTMEDGGAPTYSAPGGSNIVSHLSNGTMWKINLVKSIDNVNWYSVGTNQWVSDKYLTFDKDSDVKPEEHEVTVVLGKGTIKLPEKSSKDDDDKKSSELYDAPFSPQHKLGRQLPNKTTWKITAEVSSGAQGKSWYRVGVNQWVTQEVFDFSSASDVKPQKIDDSAKSVQVFDSPVSPQKMTGQELENGTQWRINGSVSDGAGGKSWYRVSTNGWVEQTNFDFSDKYDVQPEEIKDDSSDEKDDSVQWSIGQFMSYITSGTKFTFNIYDDFEMYNFDQEPDGNALDLFLNDGVSDYGYEFTVDNYHINLFKKIGSDNSFAFVDSGNVSKISTTNDDTSIKTHILGEFSQKIDSSDKNSSDSMNGDDSEQVITAEYTSPHVNLYGIIDDEYFTDDSASSKDELLQHMKDKLQDYPLTQITLEYHEFKKNNLLQSVNDVGIGNSGFIKDRYDIDISARIIEITKYLHSPTNKEPEITFGNIIGDFADTLSQLNSNARNSAYKIITN</sequence>
<evidence type="ECO:0008006" key="6">
    <source>
        <dbReference type="Google" id="ProtNLM"/>
    </source>
</evidence>
<feature type="region of interest" description="Disordered" evidence="1">
    <location>
        <begin position="308"/>
        <end position="341"/>
    </location>
</feature>
<feature type="domain" description="Tail spike" evidence="2">
    <location>
        <begin position="452"/>
        <end position="714"/>
    </location>
</feature>
<dbReference type="EMBL" id="CP019323">
    <property type="protein sequence ID" value="APX72856.1"/>
    <property type="molecule type" value="Genomic_DNA"/>
</dbReference>
<feature type="domain" description="Prophage endopeptidase tail N-terminal" evidence="3">
    <location>
        <begin position="8"/>
        <end position="86"/>
    </location>
</feature>
<dbReference type="Pfam" id="PF18994">
    <property type="entry name" value="Prophage_tailD1"/>
    <property type="match status" value="1"/>
</dbReference>
<protein>
    <recommendedName>
        <fullName evidence="6">Prophage tail endopeptidase domain-containing protein</fullName>
    </recommendedName>
</protein>
<reference evidence="5" key="1">
    <citation type="submission" date="2016-12" db="EMBL/GenBank/DDBJ databases">
        <authorList>
            <person name="Jung M.Y."/>
            <person name="Lee S.H."/>
        </authorList>
    </citation>
    <scope>NUCLEOTIDE SEQUENCE [LARGE SCALE GENOMIC DNA]</scope>
    <source>
        <strain evidence="5">WiKim39</strain>
    </source>
</reference>
<dbReference type="Gene3D" id="3.55.50.40">
    <property type="match status" value="1"/>
</dbReference>
<evidence type="ECO:0000313" key="5">
    <source>
        <dbReference type="Proteomes" id="UP000187499"/>
    </source>
</evidence>
<accession>A0A1P8Q4R7</accession>
<feature type="compositionally biased region" description="Basic and acidic residues" evidence="1">
    <location>
        <begin position="308"/>
        <end position="323"/>
    </location>
</feature>
<dbReference type="OrthoDB" id="2404328at2"/>
<dbReference type="Pfam" id="PF06605">
    <property type="entry name" value="Prophage_tail"/>
    <property type="match status" value="1"/>
</dbReference>
<organism evidence="4 5">
    <name type="scientific">Companilactobacillus allii</name>
    <dbReference type="NCBI Taxonomy" id="1847728"/>
    <lineage>
        <taxon>Bacteria</taxon>
        <taxon>Bacillati</taxon>
        <taxon>Bacillota</taxon>
        <taxon>Bacilli</taxon>
        <taxon>Lactobacillales</taxon>
        <taxon>Lactobacillaceae</taxon>
        <taxon>Companilactobacillus</taxon>
    </lineage>
</organism>
<dbReference type="InterPro" id="IPR010572">
    <property type="entry name" value="Tail_dom"/>
</dbReference>
<dbReference type="InterPro" id="IPR007119">
    <property type="entry name" value="Phage_tail_spike_N"/>
</dbReference>
<proteinExistence type="predicted"/>
<dbReference type="AlphaFoldDB" id="A0A1P8Q4R7"/>
<evidence type="ECO:0000259" key="3">
    <source>
        <dbReference type="Pfam" id="PF18994"/>
    </source>
</evidence>
<evidence type="ECO:0000313" key="4">
    <source>
        <dbReference type="EMBL" id="APX72856.1"/>
    </source>
</evidence>
<dbReference type="KEGG" id="lalw:BTM29_09975"/>
<dbReference type="InterPro" id="IPR044051">
    <property type="entry name" value="Prophage_tail_N"/>
</dbReference>
<dbReference type="Gene3D" id="6.20.110.10">
    <property type="match status" value="1"/>
</dbReference>
<gene>
    <name evidence="4" type="ORF">BTM29_09975</name>
</gene>
<dbReference type="RefSeq" id="WP_076616963.1">
    <property type="nucleotide sequence ID" value="NZ_CP019323.1"/>
</dbReference>
<dbReference type="NCBIfam" id="TIGR01665">
    <property type="entry name" value="put_anti_recept"/>
    <property type="match status" value="1"/>
</dbReference>
<evidence type="ECO:0000259" key="2">
    <source>
        <dbReference type="Pfam" id="PF06605"/>
    </source>
</evidence>
<evidence type="ECO:0000256" key="1">
    <source>
        <dbReference type="SAM" id="MobiDB-lite"/>
    </source>
</evidence>
<dbReference type="STRING" id="1847728.BTM29_09975"/>
<dbReference type="Proteomes" id="UP000187499">
    <property type="component" value="Chromosome"/>
</dbReference>
<name>A0A1P8Q4R7_9LACO</name>
<keyword evidence="5" id="KW-1185">Reference proteome</keyword>